<dbReference type="GO" id="GO:0030036">
    <property type="term" value="P:actin cytoskeleton organization"/>
    <property type="evidence" value="ECO:0007669"/>
    <property type="project" value="UniProtKB-UniRule"/>
</dbReference>
<evidence type="ECO:0000256" key="1">
    <source>
        <dbReference type="ARBA" id="ARBA00006993"/>
    </source>
</evidence>
<keyword evidence="2" id="KW-0009">Actin-binding</keyword>
<feature type="compositionally biased region" description="Basic residues" evidence="3">
    <location>
        <begin position="210"/>
        <end position="224"/>
    </location>
</feature>
<evidence type="ECO:0000313" key="4">
    <source>
        <dbReference type="EMBL" id="KAF8409046.1"/>
    </source>
</evidence>
<comment type="caution">
    <text evidence="4">The sequence shown here is derived from an EMBL/GenBank/DDBJ whole genome shotgun (WGS) entry which is preliminary data.</text>
</comment>
<evidence type="ECO:0000313" key="5">
    <source>
        <dbReference type="Proteomes" id="UP000655225"/>
    </source>
</evidence>
<dbReference type="Proteomes" id="UP000655225">
    <property type="component" value="Unassembled WGS sequence"/>
</dbReference>
<accession>A0A834ZKY7</accession>
<feature type="region of interest" description="Disordered" evidence="3">
    <location>
        <begin position="1019"/>
        <end position="1078"/>
    </location>
</feature>
<evidence type="ECO:0000256" key="3">
    <source>
        <dbReference type="SAM" id="MobiDB-lite"/>
    </source>
</evidence>
<dbReference type="GO" id="GO:0071933">
    <property type="term" value="F:Arp2/3 complex binding"/>
    <property type="evidence" value="ECO:0007669"/>
    <property type="project" value="TreeGrafter"/>
</dbReference>
<feature type="compositionally biased region" description="Basic and acidic residues" evidence="3">
    <location>
        <begin position="1050"/>
        <end position="1064"/>
    </location>
</feature>
<feature type="region of interest" description="Disordered" evidence="3">
    <location>
        <begin position="646"/>
        <end position="665"/>
    </location>
</feature>
<feature type="compositionally biased region" description="Low complexity" evidence="3">
    <location>
        <begin position="720"/>
        <end position="729"/>
    </location>
</feature>
<dbReference type="PANTHER" id="PTHR12902">
    <property type="entry name" value="WASP-1"/>
    <property type="match status" value="1"/>
</dbReference>
<dbReference type="GO" id="GO:0034237">
    <property type="term" value="F:protein kinase A regulatory subunit binding"/>
    <property type="evidence" value="ECO:0007669"/>
    <property type="project" value="TreeGrafter"/>
</dbReference>
<dbReference type="Gene3D" id="6.10.280.150">
    <property type="match status" value="1"/>
</dbReference>
<feature type="region of interest" description="Disordered" evidence="3">
    <location>
        <begin position="204"/>
        <end position="254"/>
    </location>
</feature>
<dbReference type="OMA" id="HENADDM"/>
<comment type="similarity">
    <text evidence="1 2">Belongs to the SCAR/WAVE family.</text>
</comment>
<reference evidence="4 5" key="1">
    <citation type="submission" date="2020-04" db="EMBL/GenBank/DDBJ databases">
        <title>Plant Genome Project.</title>
        <authorList>
            <person name="Zhang R.-G."/>
        </authorList>
    </citation>
    <scope>NUCLEOTIDE SEQUENCE [LARGE SCALE GENOMIC DNA]</scope>
    <source>
        <strain evidence="4">YNK0</strain>
        <tissue evidence="4">Leaf</tissue>
    </source>
</reference>
<feature type="compositionally biased region" description="Pro residues" evidence="3">
    <location>
        <begin position="1065"/>
        <end position="1075"/>
    </location>
</feature>
<dbReference type="GO" id="GO:0003779">
    <property type="term" value="F:actin binding"/>
    <property type="evidence" value="ECO:0007669"/>
    <property type="project" value="UniProtKB-UniRule"/>
</dbReference>
<feature type="compositionally biased region" description="Low complexity" evidence="3">
    <location>
        <begin position="230"/>
        <end position="241"/>
    </location>
</feature>
<comment type="function">
    <text evidence="2">Involved in regulation of actin and microtubule organization. Part of a WAVE complex that activates the Arp2/3 complex.</text>
</comment>
<comment type="subcellular location">
    <subcellularLocation>
        <location evidence="2">Cytoplasm</location>
        <location evidence="2">Cytoskeleton</location>
    </subcellularLocation>
</comment>
<dbReference type="GO" id="GO:0005856">
    <property type="term" value="C:cytoskeleton"/>
    <property type="evidence" value="ECO:0007669"/>
    <property type="project" value="UniProtKB-SubCell"/>
</dbReference>
<dbReference type="EMBL" id="JABCRI010000003">
    <property type="protein sequence ID" value="KAF8409046.1"/>
    <property type="molecule type" value="Genomic_DNA"/>
</dbReference>
<feature type="region of interest" description="Disordered" evidence="3">
    <location>
        <begin position="956"/>
        <end position="976"/>
    </location>
</feature>
<name>A0A834ZKY7_TETSI</name>
<sequence>MPLVQFQLRNEYGLGAPELYKAANRDDPKAVLDGVAVAGLVGILRQLGDLAETKGIDIEKEIGVLQLEKNNLVAEINRFASEVFHDLQEQVMATAARSHKMIVRVQHIEEALPPLEKAVLAQTSHIHFAYTTGSDWHAHIPTEQNHLIHSDLPRFIMDSYEECRDPPRFYLLDKFDTGGPGSCLKRYSDPSFFKRALASSDLVSAEKVQREKKVHKSKKKGPRRRNGDVSRGASLSSRSGRMQFTSPNIHGQSSAAQTLSTFNMTLRSDLGNRSPSFDSRTTSGYIECVFDGSSSLRPEEQEENELFSSRLKMQHGDTIDTGLPDEQNGVTDDDFSLGSLQEKNSPSSSFVTWDEKTEIVKPTVPDCDNVVDDQGEDPELLPTISDLDSLEREAVGIGNVDQTDTLFGDGNTPESIFGENQFDEIGSEPDNYMDALNTMEAETETETETDFECETKREVELHSSNFNDKGMSDGTGVMQDKGMSDGTGVMQDKGISDGTGVMQEINSNLSDVNSPTASYSSPDTEMSHNLFTSVSSEGLAYSQPSQITSMFSNPDSSVDTGLCENDDIIDVSRIESVISDPSSSCSRIPNSQASSGDKIISSLCKPQESPAEIIGAPSVKFWTNGGLLGLEPSKPPDCSVSNVMDSAAGTNDNAHDPSSPTVMPKGDGFVRKMDKIVHIPESIENDPSSLGRRHRSDDIAAPTDFPHDHLVKRTGNLVRTSTHSESSTSCHDNQDDDMSTKKKFREFPPTVLDANLEKSKNSHHSNSFSHTHGCGFKETNVMTPEAEMKVASDVKDSSTEVSQENMESSSSMFGLSHRLLVNGFQSKASPVHGDKSNSAFSEENGVMKLQEQLCIEQKNGPNPKELFECGSPTNSLSSSPPLEHMKISFHPINGFETSKLKLKFPDGRQCHESIRGVMFPSFQLLPEPASPLYNIGCESDDDTFCRSSPYMSDDLLSHHSESNSEQWESEGTPGSNHELYDALRRVSSTESISSSFELAGISHGSIHIDYEFNTPDTENVVKPFHSGPLPDLPSFDAVNPLNQEETENDTDTKNPIDSKLHFPDEPTPPPPPLPPLQWRIMTPHFAAEEDKQVTVSEVLNHPNDLQLLGSPTQQPKPDPPKLPDIEEVIAGPPKSKDQKFNGPREATQTANGTEMDEKEDFLHQIRTKSFSLRRTVTARPTLTPGPTTNIKVTAILEKANAIRQAFVGSDEGEDNENWSDG</sequence>
<keyword evidence="2" id="KW-0963">Cytoplasm</keyword>
<organism evidence="4 5">
    <name type="scientific">Tetracentron sinense</name>
    <name type="common">Spur-leaf</name>
    <dbReference type="NCBI Taxonomy" id="13715"/>
    <lineage>
        <taxon>Eukaryota</taxon>
        <taxon>Viridiplantae</taxon>
        <taxon>Streptophyta</taxon>
        <taxon>Embryophyta</taxon>
        <taxon>Tracheophyta</taxon>
        <taxon>Spermatophyta</taxon>
        <taxon>Magnoliopsida</taxon>
        <taxon>Trochodendrales</taxon>
        <taxon>Trochodendraceae</taxon>
        <taxon>Tetracentron</taxon>
    </lineage>
</organism>
<evidence type="ECO:0000256" key="2">
    <source>
        <dbReference type="RuleBase" id="RU367034"/>
    </source>
</evidence>
<dbReference type="InterPro" id="IPR028288">
    <property type="entry name" value="SCAR/WAVE_fam"/>
</dbReference>
<keyword evidence="5" id="KW-1185">Reference proteome</keyword>
<dbReference type="AlphaFoldDB" id="A0A834ZKY7"/>
<feature type="compositionally biased region" description="Polar residues" evidence="3">
    <location>
        <begin position="646"/>
        <end position="661"/>
    </location>
</feature>
<keyword evidence="2" id="KW-0206">Cytoskeleton</keyword>
<dbReference type="PANTHER" id="PTHR12902:SF33">
    <property type="entry name" value="PROTEIN SCAR3"/>
    <property type="match status" value="1"/>
</dbReference>
<dbReference type="GO" id="GO:2000601">
    <property type="term" value="P:positive regulation of Arp2/3 complex-mediated actin nucleation"/>
    <property type="evidence" value="ECO:0007669"/>
    <property type="project" value="TreeGrafter"/>
</dbReference>
<feature type="compositionally biased region" description="Polar residues" evidence="3">
    <location>
        <begin position="242"/>
        <end position="254"/>
    </location>
</feature>
<protein>
    <recommendedName>
        <fullName evidence="2">Protein SCAR</fullName>
    </recommendedName>
    <alternativeName>
        <fullName evidence="2">Protein WAVE</fullName>
    </alternativeName>
</protein>
<dbReference type="OrthoDB" id="753427at2759"/>
<feature type="region of interest" description="Disordered" evidence="3">
    <location>
        <begin position="718"/>
        <end position="741"/>
    </location>
</feature>
<gene>
    <name evidence="4" type="ORF">HHK36_005118</name>
</gene>
<dbReference type="Gene3D" id="1.20.5.340">
    <property type="match status" value="1"/>
</dbReference>
<proteinExistence type="inferred from homology"/>
<feature type="region of interest" description="Disordered" evidence="3">
    <location>
        <begin position="1103"/>
        <end position="1157"/>
    </location>
</feature>